<feature type="compositionally biased region" description="Polar residues" evidence="1">
    <location>
        <begin position="59"/>
        <end position="69"/>
    </location>
</feature>
<comment type="caution">
    <text evidence="3">The sequence shown here is derived from an EMBL/GenBank/DDBJ whole genome shotgun (WGS) entry which is preliminary data.</text>
</comment>
<feature type="compositionally biased region" description="Low complexity" evidence="1">
    <location>
        <begin position="146"/>
        <end position="161"/>
    </location>
</feature>
<feature type="compositionally biased region" description="Low complexity" evidence="1">
    <location>
        <begin position="78"/>
        <end position="98"/>
    </location>
</feature>
<accession>A0A2U3ENT8</accession>
<feature type="transmembrane region" description="Helical" evidence="2">
    <location>
        <begin position="387"/>
        <end position="413"/>
    </location>
</feature>
<feature type="compositionally biased region" description="Low complexity" evidence="1">
    <location>
        <begin position="28"/>
        <end position="48"/>
    </location>
</feature>
<feature type="compositionally biased region" description="Gly residues" evidence="1">
    <location>
        <begin position="102"/>
        <end position="116"/>
    </location>
</feature>
<feature type="region of interest" description="Disordered" evidence="1">
    <location>
        <begin position="1"/>
        <end position="125"/>
    </location>
</feature>
<keyword evidence="2" id="KW-1133">Transmembrane helix</keyword>
<keyword evidence="2" id="KW-0472">Membrane</keyword>
<evidence type="ECO:0000256" key="1">
    <source>
        <dbReference type="SAM" id="MobiDB-lite"/>
    </source>
</evidence>
<gene>
    <name evidence="3" type="ORF">PCL_03361</name>
</gene>
<feature type="transmembrane region" description="Helical" evidence="2">
    <location>
        <begin position="336"/>
        <end position="359"/>
    </location>
</feature>
<dbReference type="AlphaFoldDB" id="A0A2U3ENT8"/>
<reference evidence="3 4" key="1">
    <citation type="journal article" date="2016" name="Front. Microbiol.">
        <title>Genome and transcriptome sequences reveal the specific parasitism of the nematophagous Purpureocillium lilacinum 36-1.</title>
        <authorList>
            <person name="Xie J."/>
            <person name="Li S."/>
            <person name="Mo C."/>
            <person name="Xiao X."/>
            <person name="Peng D."/>
            <person name="Wang G."/>
            <person name="Xiao Y."/>
        </authorList>
    </citation>
    <scope>NUCLEOTIDE SEQUENCE [LARGE SCALE GENOMIC DNA]</scope>
    <source>
        <strain evidence="3 4">36-1</strain>
    </source>
</reference>
<keyword evidence="2" id="KW-0812">Transmembrane</keyword>
<sequence>MPSKKGKKNATSADATSRHVSQGGKIITSPTAAEEQQQQQPSSASTTPLHVLPRPTLPRQGTHSLTPSPLRSGVSYRSIGPASSSSSASGGLVPGSPSEIGGTSGDGGGHGTGAGAGNETASSPPLADFWRLLPMTGGMRRESRNAAGTGTAGPDDTPGGAEAPSWLASSSSSAAGGGTPGSASTVKNLPPKRRAPPSRLNLVTSNFDRLDAETREQGHGGGNGHGQHVHRPVAVAGIENDAGDGGGLVLSPEGQFVKRRWEMNSTMHAAVFMAQGIVVMAVACVLLAAAMWKHDDVDAALWDVLATYVQPALALIFILCAGTLAAHETLVLSTVVLLYLQAAILLIAIATSMFTWVWLFSNANHHHDNDKNDGHYGDADWQLLKGVVVSCIAALMGTTVFAFVRIAAVWWVVEEQGELGGDVDEFHEFVLVNFETREG</sequence>
<dbReference type="EMBL" id="LCWV01000001">
    <property type="protein sequence ID" value="PWI76167.1"/>
    <property type="molecule type" value="Genomic_DNA"/>
</dbReference>
<feature type="transmembrane region" description="Helical" evidence="2">
    <location>
        <begin position="304"/>
        <end position="324"/>
    </location>
</feature>
<feature type="transmembrane region" description="Helical" evidence="2">
    <location>
        <begin position="269"/>
        <end position="292"/>
    </location>
</feature>
<evidence type="ECO:0000256" key="2">
    <source>
        <dbReference type="SAM" id="Phobius"/>
    </source>
</evidence>
<evidence type="ECO:0000313" key="3">
    <source>
        <dbReference type="EMBL" id="PWI76167.1"/>
    </source>
</evidence>
<evidence type="ECO:0000313" key="4">
    <source>
        <dbReference type="Proteomes" id="UP000245956"/>
    </source>
</evidence>
<name>A0A2U3ENT8_PURLI</name>
<organism evidence="3 4">
    <name type="scientific">Purpureocillium lilacinum</name>
    <name type="common">Paecilomyces lilacinus</name>
    <dbReference type="NCBI Taxonomy" id="33203"/>
    <lineage>
        <taxon>Eukaryota</taxon>
        <taxon>Fungi</taxon>
        <taxon>Dikarya</taxon>
        <taxon>Ascomycota</taxon>
        <taxon>Pezizomycotina</taxon>
        <taxon>Sordariomycetes</taxon>
        <taxon>Hypocreomycetidae</taxon>
        <taxon>Hypocreales</taxon>
        <taxon>Ophiocordycipitaceae</taxon>
        <taxon>Purpureocillium</taxon>
    </lineage>
</organism>
<dbReference type="Proteomes" id="UP000245956">
    <property type="component" value="Unassembled WGS sequence"/>
</dbReference>
<feature type="region of interest" description="Disordered" evidence="1">
    <location>
        <begin position="141"/>
        <end position="205"/>
    </location>
</feature>
<proteinExistence type="predicted"/>
<protein>
    <submittedName>
        <fullName evidence="3">Uncharacterized protein</fullName>
    </submittedName>
</protein>
<feature type="compositionally biased region" description="Polar residues" evidence="1">
    <location>
        <begin position="9"/>
        <end position="20"/>
    </location>
</feature>